<feature type="transmembrane region" description="Helical" evidence="1">
    <location>
        <begin position="172"/>
        <end position="195"/>
    </location>
</feature>
<name>A0A8S1JDS9_9CHLO</name>
<evidence type="ECO:0000256" key="1">
    <source>
        <dbReference type="SAM" id="Phobius"/>
    </source>
</evidence>
<keyword evidence="1" id="KW-0812">Transmembrane</keyword>
<accession>A0A8S1JDS9</accession>
<reference evidence="3" key="1">
    <citation type="submission" date="2020-12" db="EMBL/GenBank/DDBJ databases">
        <authorList>
            <person name="Iha C."/>
        </authorList>
    </citation>
    <scope>NUCLEOTIDE SEQUENCE</scope>
</reference>
<proteinExistence type="predicted"/>
<dbReference type="AlphaFoldDB" id="A0A8S1JDS9"/>
<keyword evidence="2" id="KW-0732">Signal</keyword>
<keyword evidence="1" id="KW-0472">Membrane</keyword>
<keyword evidence="4" id="KW-1185">Reference proteome</keyword>
<keyword evidence="1" id="KW-1133">Transmembrane helix</keyword>
<evidence type="ECO:0000256" key="2">
    <source>
        <dbReference type="SAM" id="SignalP"/>
    </source>
</evidence>
<feature type="signal peptide" evidence="2">
    <location>
        <begin position="1"/>
        <end position="27"/>
    </location>
</feature>
<dbReference type="Proteomes" id="UP000708148">
    <property type="component" value="Unassembled WGS sequence"/>
</dbReference>
<organism evidence="3 4">
    <name type="scientific">Ostreobium quekettii</name>
    <dbReference type="NCBI Taxonomy" id="121088"/>
    <lineage>
        <taxon>Eukaryota</taxon>
        <taxon>Viridiplantae</taxon>
        <taxon>Chlorophyta</taxon>
        <taxon>core chlorophytes</taxon>
        <taxon>Ulvophyceae</taxon>
        <taxon>TCBD clade</taxon>
        <taxon>Bryopsidales</taxon>
        <taxon>Ostreobineae</taxon>
        <taxon>Ostreobiaceae</taxon>
        <taxon>Ostreobium</taxon>
    </lineage>
</organism>
<comment type="caution">
    <text evidence="3">The sequence shown here is derived from an EMBL/GenBank/DDBJ whole genome shotgun (WGS) entry which is preliminary data.</text>
</comment>
<dbReference type="EMBL" id="CAJHUC010003115">
    <property type="protein sequence ID" value="CAD7705391.1"/>
    <property type="molecule type" value="Genomic_DNA"/>
</dbReference>
<evidence type="ECO:0000313" key="3">
    <source>
        <dbReference type="EMBL" id="CAD7705391.1"/>
    </source>
</evidence>
<protein>
    <submittedName>
        <fullName evidence="3">Uncharacterized protein</fullName>
    </submittedName>
</protein>
<feature type="chain" id="PRO_5035829319" evidence="2">
    <location>
        <begin position="28"/>
        <end position="1124"/>
    </location>
</feature>
<sequence length="1124" mass="125269">MAVKTKPVLWTVAVFVALATPCLLVTGKPNNTIATPLRTGINDTLKLTFYTGNGTCIAWGHQCRYGMPLSTVKCEPGQGSMEYEKDAIPTVSAMSALGQCPCTVQEEGPKERQTMEVDRVLAMQNAHRHSSERCGVVTAVCLTAAQALLARFSAKSREGTNVMLRVSTAMNVCLLAMVLLVSELATLILCLHSWFGGASSGVSLAAVVMIGHTLPVLFKACATRHFRITRATILSAATRQFGAAIFPLLSNEWALKAVLAEYKTTSQAKTVSGPPRQVHRWDPILEPKRLLVAVYSLVTNDIPELLQLVMEDVRSSGQIHSIWSWIQPWKIAAVLRKRYKRRMRIWRHSDWHPSNVRSRHGLSSTWWMLRRIEGKQCDNNLNDSIEKSLLFAPFDCQVPSWQLSGLTVRTPTWLTQESYISDYWGMVMRELAGKETFIKDLKDGSKDWAGLTDGGSNWDLEDPADVSEEEAGLIWRELQVRHDIKSIVERVSNCVRLWNPATFISKAAVHGAMKTTGALCALSMSQALFDHLMDAMDGADSDPDYTDAFIWMNALSLIPARLHMKSCAGSGLVREHFMSARGRNLYRKWLREVNDRPTTYRTQRAVSIMQSTLAGGPEWKEGVGDELSNLSLEWWGRRSLQVEREGVGENGILEQIILLTAMDVVGEALESAVRKRTGTGATYQLGSGALLAAQMKQAYALLYLNMDLPSSMSAIDLTLILYHILFLVVHVDEEFDTPNAITNRRTYKSDSGTRDEVAASVFLKEARNWLKVPCPIPVWTESPGEWRPWRLYRSPLDEIAAVYKIPNPGVVSLWEPYKLPGMHCDTLLGFLDHVQQQRSCRGGEAPDSGRGRAGECAADRKSVRELWREAGRRRGEPEQTKVTLKVKVRNAFSTSTSCTVPDTFPATRDTYRSYAHLSYEILTNSVMQREVKAANAAEGEAEKSLVIPSQHELEVMKGQSLIPGEEGWKRRSLEESLLKLGEVGLGNEALERDDAQKSIETMVKFLESSGVSLYLVAESIVGNFLEFSGSKSWAGKKAGEDSNNYEQVAQLELRIANHTSLRDWARDLSFRTGFERKQARMEMTGAVLNASQGITLDNISKGCKFSLTADCHTGGWRTTGWKYE</sequence>
<evidence type="ECO:0000313" key="4">
    <source>
        <dbReference type="Proteomes" id="UP000708148"/>
    </source>
</evidence>
<gene>
    <name evidence="3" type="ORF">OSTQU699_LOCUS10746</name>
</gene>